<dbReference type="InterPro" id="IPR013207">
    <property type="entry name" value="LGFP"/>
</dbReference>
<evidence type="ECO:0000256" key="1">
    <source>
        <dbReference type="SAM" id="SignalP"/>
    </source>
</evidence>
<gene>
    <name evidence="2" type="ORF">Q8814_18075</name>
</gene>
<organism evidence="2 3">
    <name type="scientific">Rhodococcus chondri</name>
    <dbReference type="NCBI Taxonomy" id="3065941"/>
    <lineage>
        <taxon>Bacteria</taxon>
        <taxon>Bacillati</taxon>
        <taxon>Actinomycetota</taxon>
        <taxon>Actinomycetes</taxon>
        <taxon>Mycobacteriales</taxon>
        <taxon>Nocardiaceae</taxon>
        <taxon>Rhodococcus</taxon>
    </lineage>
</organism>
<dbReference type="Proteomes" id="UP001331936">
    <property type="component" value="Unassembled WGS sequence"/>
</dbReference>
<dbReference type="InterPro" id="IPR006311">
    <property type="entry name" value="TAT_signal"/>
</dbReference>
<reference evidence="2 3" key="1">
    <citation type="submission" date="2023-08" db="EMBL/GenBank/DDBJ databases">
        <authorList>
            <person name="Girao M."/>
            <person name="Carvalho M.F."/>
        </authorList>
    </citation>
    <scope>NUCLEOTIDE SEQUENCE [LARGE SCALE GENOMIC DNA]</scope>
    <source>
        <strain evidence="2 3">CC-R104</strain>
    </source>
</reference>
<dbReference type="PROSITE" id="PS51318">
    <property type="entry name" value="TAT"/>
    <property type="match status" value="1"/>
</dbReference>
<feature type="signal peptide" evidence="1">
    <location>
        <begin position="1"/>
        <end position="36"/>
    </location>
</feature>
<evidence type="ECO:0008006" key="4">
    <source>
        <dbReference type="Google" id="ProtNLM"/>
    </source>
</evidence>
<name>A0ABU7JW50_9NOCA</name>
<comment type="caution">
    <text evidence="2">The sequence shown here is derived from an EMBL/GenBank/DDBJ whole genome shotgun (WGS) entry which is preliminary data.</text>
</comment>
<dbReference type="RefSeq" id="WP_330153378.1">
    <property type="nucleotide sequence ID" value="NZ_JAUZMZ010000113.1"/>
</dbReference>
<dbReference type="EMBL" id="JAUZMZ010000113">
    <property type="protein sequence ID" value="MEE2033997.1"/>
    <property type="molecule type" value="Genomic_DNA"/>
</dbReference>
<protein>
    <recommendedName>
        <fullName evidence="4">LGFP repeat-containing protein</fullName>
    </recommendedName>
</protein>
<evidence type="ECO:0000313" key="3">
    <source>
        <dbReference type="Proteomes" id="UP001331936"/>
    </source>
</evidence>
<sequence length="108" mass="11124">MHVRDRVTKTRRRMATGAAAAGLAILALTGGGTATAAPAEVAADCQIYWPSPFQVCDEIKDLYNSLGGAASPLGFPSSAAQPYGTDGLRQTFTGGAIVWTSTTGAYVE</sequence>
<dbReference type="Pfam" id="PF08310">
    <property type="entry name" value="LGFP"/>
    <property type="match status" value="1"/>
</dbReference>
<feature type="chain" id="PRO_5046748159" description="LGFP repeat-containing protein" evidence="1">
    <location>
        <begin position="37"/>
        <end position="108"/>
    </location>
</feature>
<keyword evidence="3" id="KW-1185">Reference proteome</keyword>
<evidence type="ECO:0000313" key="2">
    <source>
        <dbReference type="EMBL" id="MEE2033997.1"/>
    </source>
</evidence>
<keyword evidence="1" id="KW-0732">Signal</keyword>
<proteinExistence type="predicted"/>
<accession>A0ABU7JW50</accession>